<dbReference type="AlphaFoldDB" id="A0A6J6BM02"/>
<evidence type="ECO:0000256" key="3">
    <source>
        <dbReference type="ARBA" id="ARBA00022475"/>
    </source>
</evidence>
<dbReference type="InterPro" id="IPR047817">
    <property type="entry name" value="ABC2_TM_bact-type"/>
</dbReference>
<dbReference type="Pfam" id="PF01061">
    <property type="entry name" value="ABC2_membrane"/>
    <property type="match status" value="1"/>
</dbReference>
<feature type="transmembrane region" description="Helical" evidence="8">
    <location>
        <begin position="122"/>
        <end position="144"/>
    </location>
</feature>
<organism evidence="10">
    <name type="scientific">freshwater metagenome</name>
    <dbReference type="NCBI Taxonomy" id="449393"/>
    <lineage>
        <taxon>unclassified sequences</taxon>
        <taxon>metagenomes</taxon>
        <taxon>ecological metagenomes</taxon>
    </lineage>
</organism>
<evidence type="ECO:0000256" key="6">
    <source>
        <dbReference type="ARBA" id="ARBA00022989"/>
    </source>
</evidence>
<dbReference type="GO" id="GO:0015920">
    <property type="term" value="P:lipopolysaccharide transport"/>
    <property type="evidence" value="ECO:0007669"/>
    <property type="project" value="TreeGrafter"/>
</dbReference>
<evidence type="ECO:0000256" key="2">
    <source>
        <dbReference type="ARBA" id="ARBA00022448"/>
    </source>
</evidence>
<dbReference type="PROSITE" id="PS51012">
    <property type="entry name" value="ABC_TM2"/>
    <property type="match status" value="1"/>
</dbReference>
<evidence type="ECO:0000256" key="4">
    <source>
        <dbReference type="ARBA" id="ARBA00022519"/>
    </source>
</evidence>
<feature type="transmembrane region" description="Helical" evidence="8">
    <location>
        <begin position="156"/>
        <end position="184"/>
    </location>
</feature>
<dbReference type="GO" id="GO:0005886">
    <property type="term" value="C:plasma membrane"/>
    <property type="evidence" value="ECO:0007669"/>
    <property type="project" value="UniProtKB-SubCell"/>
</dbReference>
<feature type="transmembrane region" description="Helical" evidence="8">
    <location>
        <begin position="244"/>
        <end position="265"/>
    </location>
</feature>
<protein>
    <submittedName>
        <fullName evidence="10">Unannotated protein</fullName>
    </submittedName>
</protein>
<keyword evidence="4" id="KW-0997">Cell inner membrane</keyword>
<feature type="domain" description="ABC transmembrane type-2" evidence="9">
    <location>
        <begin position="49"/>
        <end position="267"/>
    </location>
</feature>
<reference evidence="10" key="1">
    <citation type="submission" date="2020-05" db="EMBL/GenBank/DDBJ databases">
        <authorList>
            <person name="Chiriac C."/>
            <person name="Salcher M."/>
            <person name="Ghai R."/>
            <person name="Kavagutti S V."/>
        </authorList>
    </citation>
    <scope>NUCLEOTIDE SEQUENCE</scope>
</reference>
<dbReference type="PANTHER" id="PTHR30413:SF8">
    <property type="entry name" value="TRANSPORT PERMEASE PROTEIN"/>
    <property type="match status" value="1"/>
</dbReference>
<proteinExistence type="predicted"/>
<evidence type="ECO:0000313" key="10">
    <source>
        <dbReference type="EMBL" id="CAB4539734.1"/>
    </source>
</evidence>
<evidence type="ECO:0000256" key="7">
    <source>
        <dbReference type="ARBA" id="ARBA00023136"/>
    </source>
</evidence>
<evidence type="ECO:0000256" key="5">
    <source>
        <dbReference type="ARBA" id="ARBA00022692"/>
    </source>
</evidence>
<evidence type="ECO:0000259" key="9">
    <source>
        <dbReference type="PROSITE" id="PS51012"/>
    </source>
</evidence>
<feature type="transmembrane region" description="Helical" evidence="8">
    <location>
        <begin position="52"/>
        <end position="72"/>
    </location>
</feature>
<dbReference type="GO" id="GO:0140359">
    <property type="term" value="F:ABC-type transporter activity"/>
    <property type="evidence" value="ECO:0007669"/>
    <property type="project" value="InterPro"/>
</dbReference>
<keyword evidence="3" id="KW-1003">Cell membrane</keyword>
<keyword evidence="6 8" id="KW-1133">Transmembrane helix</keyword>
<keyword evidence="2" id="KW-0813">Transport</keyword>
<dbReference type="InterPro" id="IPR013525">
    <property type="entry name" value="ABC2_TM"/>
</dbReference>
<name>A0A6J6BM02_9ZZZZ</name>
<evidence type="ECO:0000256" key="8">
    <source>
        <dbReference type="SAM" id="Phobius"/>
    </source>
</evidence>
<dbReference type="EMBL" id="CAEZSK010000060">
    <property type="protein sequence ID" value="CAB4539734.1"/>
    <property type="molecule type" value="Genomic_DNA"/>
</dbReference>
<accession>A0A6J6BM02</accession>
<evidence type="ECO:0000256" key="1">
    <source>
        <dbReference type="ARBA" id="ARBA00004429"/>
    </source>
</evidence>
<sequence length="275" mass="31167">MSAPVAIYEPFRAGLPPLGAYLRSLWARRSFISEFSRSELREQNYGSVFGQLWLILNPLLLSGVYFLLIYIIGGHSDSTRYGHLTASLFLFYLVSNSLTGGVKSITAGQRLILNTAFPRAMLPISALVIALFKFVPTLAVFFMMRTILGLDYSWQMFWAIPVILIALLMGLGMAILISCINVYFRDIASFLPYMTRSLLYLSPILYQASDLSENLRNLEIANPIFYLLDAWSQVMVYAKAPDMFSLLHSLVWAIAIFVIGSYFFLSRERDFAVRL</sequence>
<keyword evidence="7 8" id="KW-0472">Membrane</keyword>
<keyword evidence="5 8" id="KW-0812">Transmembrane</keyword>
<comment type="subcellular location">
    <subcellularLocation>
        <location evidence="1">Cell inner membrane</location>
        <topology evidence="1">Multi-pass membrane protein</topology>
    </subcellularLocation>
</comment>
<dbReference type="PANTHER" id="PTHR30413">
    <property type="entry name" value="INNER MEMBRANE TRANSPORT PERMEASE"/>
    <property type="match status" value="1"/>
</dbReference>
<gene>
    <name evidence="10" type="ORF">UFOPK1419_00554</name>
</gene>
<feature type="transmembrane region" description="Helical" evidence="8">
    <location>
        <begin position="84"/>
        <end position="102"/>
    </location>
</feature>